<feature type="domain" description="C2H2-type" evidence="8">
    <location>
        <begin position="49"/>
        <end position="67"/>
    </location>
</feature>
<dbReference type="InterPro" id="IPR013087">
    <property type="entry name" value="Znf_C2H2_type"/>
</dbReference>
<evidence type="ECO:0000259" key="8">
    <source>
        <dbReference type="PROSITE" id="PS50157"/>
    </source>
</evidence>
<evidence type="ECO:0000256" key="5">
    <source>
        <dbReference type="ARBA" id="ARBA00022833"/>
    </source>
</evidence>
<dbReference type="Pfam" id="PF00096">
    <property type="entry name" value="zf-C2H2"/>
    <property type="match status" value="2"/>
</dbReference>
<feature type="non-terminal residue" evidence="9">
    <location>
        <position position="1"/>
    </location>
</feature>
<reference evidence="9 10" key="1">
    <citation type="submission" date="2019-09" db="EMBL/GenBank/DDBJ databases">
        <title>Bird 10,000 Genomes (B10K) Project - Family phase.</title>
        <authorList>
            <person name="Zhang G."/>
        </authorList>
    </citation>
    <scope>NUCLEOTIDE SEQUENCE [LARGE SCALE GENOMIC DNA]</scope>
    <source>
        <strain evidence="9">B10K-DU-012-10</strain>
        <tissue evidence="9">Blood</tissue>
    </source>
</reference>
<feature type="non-terminal residue" evidence="9">
    <location>
        <position position="67"/>
    </location>
</feature>
<dbReference type="Proteomes" id="UP000584880">
    <property type="component" value="Unassembled WGS sequence"/>
</dbReference>
<dbReference type="SUPFAM" id="SSF57667">
    <property type="entry name" value="beta-beta-alpha zinc fingers"/>
    <property type="match status" value="1"/>
</dbReference>
<evidence type="ECO:0000256" key="2">
    <source>
        <dbReference type="ARBA" id="ARBA00022723"/>
    </source>
</evidence>
<dbReference type="Gene3D" id="3.30.160.60">
    <property type="entry name" value="Classic Zinc Finger"/>
    <property type="match status" value="3"/>
</dbReference>
<dbReference type="GO" id="GO:0005694">
    <property type="term" value="C:chromosome"/>
    <property type="evidence" value="ECO:0007669"/>
    <property type="project" value="UniProtKB-ARBA"/>
</dbReference>
<dbReference type="EMBL" id="VZRJ01005274">
    <property type="protein sequence ID" value="NWV07178.1"/>
    <property type="molecule type" value="Genomic_DNA"/>
</dbReference>
<sequence>KFPSSLDLLKHQQMHTEERPFPCPNCRKGFKHNYALVRHWCIHTGERPHECPECGKSFVRCSNFIPH</sequence>
<comment type="subcellular location">
    <subcellularLocation>
        <location evidence="1">Nucleus</location>
    </subcellularLocation>
</comment>
<protein>
    <submittedName>
        <fullName evidence="9">ZN623 protein</fullName>
    </submittedName>
</protein>
<evidence type="ECO:0000256" key="6">
    <source>
        <dbReference type="ARBA" id="ARBA00023242"/>
    </source>
</evidence>
<dbReference type="FunFam" id="3.30.160.60:FF:001732">
    <property type="entry name" value="Zgc:162936"/>
    <property type="match status" value="1"/>
</dbReference>
<dbReference type="PROSITE" id="PS00028">
    <property type="entry name" value="ZINC_FINGER_C2H2_1"/>
    <property type="match status" value="1"/>
</dbReference>
<evidence type="ECO:0000256" key="4">
    <source>
        <dbReference type="ARBA" id="ARBA00022771"/>
    </source>
</evidence>
<dbReference type="GO" id="GO:0045893">
    <property type="term" value="P:positive regulation of DNA-templated transcription"/>
    <property type="evidence" value="ECO:0007669"/>
    <property type="project" value="UniProtKB-ARBA"/>
</dbReference>
<keyword evidence="6" id="KW-0539">Nucleus</keyword>
<dbReference type="AlphaFoldDB" id="A0A7K6BZA7"/>
<dbReference type="PANTHER" id="PTHR23226:SF416">
    <property type="entry name" value="FI01424P"/>
    <property type="match status" value="1"/>
</dbReference>
<evidence type="ECO:0000313" key="10">
    <source>
        <dbReference type="Proteomes" id="UP000584880"/>
    </source>
</evidence>
<name>A0A7K6BZA7_PTIVI</name>
<evidence type="ECO:0000313" key="9">
    <source>
        <dbReference type="EMBL" id="NWV07178.1"/>
    </source>
</evidence>
<dbReference type="GO" id="GO:0000978">
    <property type="term" value="F:RNA polymerase II cis-regulatory region sequence-specific DNA binding"/>
    <property type="evidence" value="ECO:0007669"/>
    <property type="project" value="TreeGrafter"/>
</dbReference>
<gene>
    <name evidence="9" type="primary">Znf623</name>
    <name evidence="9" type="ORF">PTIVIO_R15314</name>
</gene>
<organism evidence="9 10">
    <name type="scientific">Ptilonorhynchus violaceus</name>
    <name type="common">Satin bowerbird</name>
    <name type="synonym">Pyrrhocorax violaceus</name>
    <dbReference type="NCBI Taxonomy" id="28724"/>
    <lineage>
        <taxon>Eukaryota</taxon>
        <taxon>Metazoa</taxon>
        <taxon>Chordata</taxon>
        <taxon>Craniata</taxon>
        <taxon>Vertebrata</taxon>
        <taxon>Euteleostomi</taxon>
        <taxon>Archelosauria</taxon>
        <taxon>Archosauria</taxon>
        <taxon>Dinosauria</taxon>
        <taxon>Saurischia</taxon>
        <taxon>Theropoda</taxon>
        <taxon>Coelurosauria</taxon>
        <taxon>Aves</taxon>
        <taxon>Neognathae</taxon>
        <taxon>Neoaves</taxon>
        <taxon>Telluraves</taxon>
        <taxon>Australaves</taxon>
        <taxon>Passeriformes</taxon>
        <taxon>Ptilonorhynchidae</taxon>
        <taxon>Ptilonorhynchus</taxon>
    </lineage>
</organism>
<keyword evidence="2" id="KW-0479">Metal-binding</keyword>
<accession>A0A7K6BZA7</accession>
<comment type="caution">
    <text evidence="9">The sequence shown here is derived from an EMBL/GenBank/DDBJ whole genome shotgun (WGS) entry which is preliminary data.</text>
</comment>
<dbReference type="GO" id="GO:0008270">
    <property type="term" value="F:zinc ion binding"/>
    <property type="evidence" value="ECO:0007669"/>
    <property type="project" value="UniProtKB-KW"/>
</dbReference>
<dbReference type="PROSITE" id="PS50157">
    <property type="entry name" value="ZINC_FINGER_C2H2_2"/>
    <property type="match status" value="2"/>
</dbReference>
<dbReference type="FunFam" id="3.30.160.60:FF:002343">
    <property type="entry name" value="Zinc finger protein 33A"/>
    <property type="match status" value="1"/>
</dbReference>
<evidence type="ECO:0000256" key="7">
    <source>
        <dbReference type="PROSITE-ProRule" id="PRU00042"/>
    </source>
</evidence>
<dbReference type="GO" id="GO:0000981">
    <property type="term" value="F:DNA-binding transcription factor activity, RNA polymerase II-specific"/>
    <property type="evidence" value="ECO:0007669"/>
    <property type="project" value="TreeGrafter"/>
</dbReference>
<evidence type="ECO:0000256" key="3">
    <source>
        <dbReference type="ARBA" id="ARBA00022737"/>
    </source>
</evidence>
<keyword evidence="10" id="KW-1185">Reference proteome</keyword>
<dbReference type="GO" id="GO:0005634">
    <property type="term" value="C:nucleus"/>
    <property type="evidence" value="ECO:0007669"/>
    <property type="project" value="UniProtKB-SubCell"/>
</dbReference>
<dbReference type="PANTHER" id="PTHR23226">
    <property type="entry name" value="ZINC FINGER AND SCAN DOMAIN-CONTAINING"/>
    <property type="match status" value="1"/>
</dbReference>
<dbReference type="InterPro" id="IPR036236">
    <property type="entry name" value="Znf_C2H2_sf"/>
</dbReference>
<evidence type="ECO:0000256" key="1">
    <source>
        <dbReference type="ARBA" id="ARBA00004123"/>
    </source>
</evidence>
<proteinExistence type="predicted"/>
<keyword evidence="5" id="KW-0862">Zinc</keyword>
<keyword evidence="4 7" id="KW-0863">Zinc-finger</keyword>
<keyword evidence="3" id="KW-0677">Repeat</keyword>
<feature type="domain" description="C2H2-type" evidence="8">
    <location>
        <begin position="21"/>
        <end position="48"/>
    </location>
</feature>